<accession>A0A2T0LA80</accession>
<gene>
    <name evidence="1" type="ORF">CLV97_14110</name>
</gene>
<dbReference type="EMBL" id="PVNE01000041">
    <property type="protein sequence ID" value="PRX38656.1"/>
    <property type="molecule type" value="Genomic_DNA"/>
</dbReference>
<name>A0A2T0LA80_9BACL</name>
<comment type="caution">
    <text evidence="1">The sequence shown here is derived from an EMBL/GenBank/DDBJ whole genome shotgun (WGS) entry which is preliminary data.</text>
</comment>
<proteinExistence type="predicted"/>
<evidence type="ECO:0000313" key="1">
    <source>
        <dbReference type="EMBL" id="PRX38656.1"/>
    </source>
</evidence>
<keyword evidence="2" id="KW-1185">Reference proteome</keyword>
<dbReference type="Proteomes" id="UP000237797">
    <property type="component" value="Unassembled WGS sequence"/>
</dbReference>
<dbReference type="AlphaFoldDB" id="A0A2T0LA80"/>
<dbReference type="OrthoDB" id="9808748at2"/>
<dbReference type="RefSeq" id="WP_106346682.1">
    <property type="nucleotide sequence ID" value="NZ_PVNE01000041.1"/>
</dbReference>
<evidence type="ECO:0000313" key="2">
    <source>
        <dbReference type="Proteomes" id="UP000237797"/>
    </source>
</evidence>
<organism evidence="1 2">
    <name type="scientific">Planifilum fimeticola</name>
    <dbReference type="NCBI Taxonomy" id="201975"/>
    <lineage>
        <taxon>Bacteria</taxon>
        <taxon>Bacillati</taxon>
        <taxon>Bacillota</taxon>
        <taxon>Bacilli</taxon>
        <taxon>Bacillales</taxon>
        <taxon>Thermoactinomycetaceae</taxon>
        <taxon>Planifilum</taxon>
    </lineage>
</organism>
<protein>
    <submittedName>
        <fullName evidence="1">Uncharacterized protein</fullName>
    </submittedName>
</protein>
<sequence>MPIRFIGIAAVHFVTGVGSGICMKGSDPFSFPSAHAHIHLPGWVSLALAGLSDHAFLQAGQRGSATAHNRLNRLGASLLILAMTLFGLGKISPAVPVSAVGGLLVMVGVENIMKNLRPNG</sequence>
<reference evidence="1 2" key="1">
    <citation type="submission" date="2018-03" db="EMBL/GenBank/DDBJ databases">
        <title>Genomic Encyclopedia of Archaeal and Bacterial Type Strains, Phase II (KMG-II): from individual species to whole genera.</title>
        <authorList>
            <person name="Goeker M."/>
        </authorList>
    </citation>
    <scope>NUCLEOTIDE SEQUENCE [LARGE SCALE GENOMIC DNA]</scope>
    <source>
        <strain evidence="1 2">DSM 44946</strain>
    </source>
</reference>